<comment type="caution">
    <text evidence="2">The sequence shown here is derived from an EMBL/GenBank/DDBJ whole genome shotgun (WGS) entry which is preliminary data.</text>
</comment>
<gene>
    <name evidence="2" type="ORF">DFH08DRAFT_658472</name>
</gene>
<feature type="non-terminal residue" evidence="2">
    <location>
        <position position="95"/>
    </location>
</feature>
<accession>A0AAD6ZEN2</accession>
<keyword evidence="3" id="KW-1185">Reference proteome</keyword>
<name>A0AAD6ZEN2_9AGAR</name>
<proteinExistence type="predicted"/>
<reference evidence="2" key="1">
    <citation type="submission" date="2023-03" db="EMBL/GenBank/DDBJ databases">
        <title>Massive genome expansion in bonnet fungi (Mycena s.s.) driven by repeated elements and novel gene families across ecological guilds.</title>
        <authorList>
            <consortium name="Lawrence Berkeley National Laboratory"/>
            <person name="Harder C.B."/>
            <person name="Miyauchi S."/>
            <person name="Viragh M."/>
            <person name="Kuo A."/>
            <person name="Thoen E."/>
            <person name="Andreopoulos B."/>
            <person name="Lu D."/>
            <person name="Skrede I."/>
            <person name="Drula E."/>
            <person name="Henrissat B."/>
            <person name="Morin E."/>
            <person name="Kohler A."/>
            <person name="Barry K."/>
            <person name="LaButti K."/>
            <person name="Morin E."/>
            <person name="Salamov A."/>
            <person name="Lipzen A."/>
            <person name="Mereny Z."/>
            <person name="Hegedus B."/>
            <person name="Baldrian P."/>
            <person name="Stursova M."/>
            <person name="Weitz H."/>
            <person name="Taylor A."/>
            <person name="Grigoriev I.V."/>
            <person name="Nagy L.G."/>
            <person name="Martin F."/>
            <person name="Kauserud H."/>
        </authorList>
    </citation>
    <scope>NUCLEOTIDE SEQUENCE</scope>
    <source>
        <strain evidence="2">CBHHK002</strain>
    </source>
</reference>
<evidence type="ECO:0000313" key="3">
    <source>
        <dbReference type="Proteomes" id="UP001218218"/>
    </source>
</evidence>
<protein>
    <submittedName>
        <fullName evidence="2">Uncharacterized protein</fullName>
    </submittedName>
</protein>
<evidence type="ECO:0000256" key="1">
    <source>
        <dbReference type="SAM" id="MobiDB-lite"/>
    </source>
</evidence>
<feature type="non-terminal residue" evidence="2">
    <location>
        <position position="1"/>
    </location>
</feature>
<dbReference type="EMBL" id="JARIHO010000056">
    <property type="protein sequence ID" value="KAJ7318851.1"/>
    <property type="molecule type" value="Genomic_DNA"/>
</dbReference>
<sequence>VDVIVCLDACFTQKRKKSASDPPRRHPCTHFVPEADAKATDAYVNETRGTFGPAEPRSKKSKTASSVEDAEDGYEHPDLLLPRSVLDACEASFKA</sequence>
<organism evidence="2 3">
    <name type="scientific">Mycena albidolilacea</name>
    <dbReference type="NCBI Taxonomy" id="1033008"/>
    <lineage>
        <taxon>Eukaryota</taxon>
        <taxon>Fungi</taxon>
        <taxon>Dikarya</taxon>
        <taxon>Basidiomycota</taxon>
        <taxon>Agaricomycotina</taxon>
        <taxon>Agaricomycetes</taxon>
        <taxon>Agaricomycetidae</taxon>
        <taxon>Agaricales</taxon>
        <taxon>Marasmiineae</taxon>
        <taxon>Mycenaceae</taxon>
        <taxon>Mycena</taxon>
    </lineage>
</organism>
<feature type="region of interest" description="Disordered" evidence="1">
    <location>
        <begin position="46"/>
        <end position="78"/>
    </location>
</feature>
<dbReference type="AlphaFoldDB" id="A0AAD6ZEN2"/>
<dbReference type="Proteomes" id="UP001218218">
    <property type="component" value="Unassembled WGS sequence"/>
</dbReference>
<evidence type="ECO:0000313" key="2">
    <source>
        <dbReference type="EMBL" id="KAJ7318851.1"/>
    </source>
</evidence>